<reference evidence="1" key="1">
    <citation type="journal article" date="2020" name="Nature">
        <title>Giant virus diversity and host interactions through global metagenomics.</title>
        <authorList>
            <person name="Schulz F."/>
            <person name="Roux S."/>
            <person name="Paez-Espino D."/>
            <person name="Jungbluth S."/>
            <person name="Walsh D.A."/>
            <person name="Denef V.J."/>
            <person name="McMahon K.D."/>
            <person name="Konstantinidis K.T."/>
            <person name="Eloe-Fadrosh E.A."/>
            <person name="Kyrpides N.C."/>
            <person name="Woyke T."/>
        </authorList>
    </citation>
    <scope>NUCLEOTIDE SEQUENCE</scope>
    <source>
        <strain evidence="1">GVMAG-M-3300010160-26</strain>
    </source>
</reference>
<dbReference type="EMBL" id="MN739119">
    <property type="protein sequence ID" value="QHS89758.1"/>
    <property type="molecule type" value="Genomic_DNA"/>
</dbReference>
<accession>A0A6C0BEC9</accession>
<proteinExistence type="predicted"/>
<dbReference type="AlphaFoldDB" id="A0A6C0BEC9"/>
<name>A0A6C0BEC9_9ZZZZ</name>
<protein>
    <submittedName>
        <fullName evidence="1">Uncharacterized protein</fullName>
    </submittedName>
</protein>
<organism evidence="1">
    <name type="scientific">viral metagenome</name>
    <dbReference type="NCBI Taxonomy" id="1070528"/>
    <lineage>
        <taxon>unclassified sequences</taxon>
        <taxon>metagenomes</taxon>
        <taxon>organismal metagenomes</taxon>
    </lineage>
</organism>
<evidence type="ECO:0000313" key="1">
    <source>
        <dbReference type="EMBL" id="QHS89758.1"/>
    </source>
</evidence>
<sequence length="132" mass="15237">MKLPLDIVHKIAVMSRDSLVSQLADDIRVDETIISECLSFDIKMAKNRYVTFECIRALLNLEFTPSMLVVVPENRDLNAEVCDLDIEHLDCDLFNIYDLCNLYTALFDDGINKKTEREYHFYSGGILNVVRK</sequence>